<organism evidence="2">
    <name type="scientific">Cellulosimicrobium sp. ES-005</name>
    <dbReference type="NCBI Taxonomy" id="3163031"/>
    <lineage>
        <taxon>Bacteria</taxon>
        <taxon>Bacillati</taxon>
        <taxon>Actinomycetota</taxon>
        <taxon>Actinomycetes</taxon>
        <taxon>Micrococcales</taxon>
        <taxon>Promicromonosporaceae</taxon>
        <taxon>Cellulosimicrobium</taxon>
    </lineage>
</organism>
<gene>
    <name evidence="2" type="ORF">ABRQ22_20860</name>
</gene>
<dbReference type="Pfam" id="PF01381">
    <property type="entry name" value="HTH_3"/>
    <property type="match status" value="1"/>
</dbReference>
<dbReference type="PROSITE" id="PS50943">
    <property type="entry name" value="HTH_CROC1"/>
    <property type="match status" value="1"/>
</dbReference>
<sequence length="129" mass="14144">MSRTVNVEQLARVLEARITAQGGTWRQAAGEIGVSPALLSRLRNGQQPDLPSYAKITRWLNMSADEFLVDPAASATTRSQDGAPPPELASEVSALLRARRDLADDDKRYLEEIFSATLRHVRARQSADG</sequence>
<dbReference type="AlphaFoldDB" id="A0AAU8G300"/>
<dbReference type="GO" id="GO:0003677">
    <property type="term" value="F:DNA binding"/>
    <property type="evidence" value="ECO:0007669"/>
    <property type="project" value="InterPro"/>
</dbReference>
<protein>
    <submittedName>
        <fullName evidence="2">Helix-turn-helix transcriptional regulator</fullName>
    </submittedName>
</protein>
<reference evidence="2" key="1">
    <citation type="submission" date="2024-06" db="EMBL/GenBank/DDBJ databases">
        <title>Complete genome sequence of the cellulolytic actinobacterium, Cellulosimicrobium ES-005.</title>
        <authorList>
            <person name="Matthews C.T."/>
            <person name="Underwood K.D."/>
            <person name="Ghanchi K.M."/>
            <person name="Fields S.D."/>
            <person name="Gardner S.G."/>
        </authorList>
    </citation>
    <scope>NUCLEOTIDE SEQUENCE</scope>
    <source>
        <strain evidence="2">ES-005</strain>
    </source>
</reference>
<dbReference type="SUPFAM" id="SSF47413">
    <property type="entry name" value="lambda repressor-like DNA-binding domains"/>
    <property type="match status" value="1"/>
</dbReference>
<dbReference type="RefSeq" id="WP_353708046.1">
    <property type="nucleotide sequence ID" value="NZ_CP159290.1"/>
</dbReference>
<proteinExistence type="predicted"/>
<name>A0AAU8G300_9MICO</name>
<dbReference type="EMBL" id="CP159290">
    <property type="protein sequence ID" value="XCH29975.1"/>
    <property type="molecule type" value="Genomic_DNA"/>
</dbReference>
<evidence type="ECO:0000313" key="2">
    <source>
        <dbReference type="EMBL" id="XCH29975.1"/>
    </source>
</evidence>
<dbReference type="InterPro" id="IPR010982">
    <property type="entry name" value="Lambda_DNA-bd_dom_sf"/>
</dbReference>
<dbReference type="InterPro" id="IPR001387">
    <property type="entry name" value="Cro/C1-type_HTH"/>
</dbReference>
<accession>A0AAU8G300</accession>
<evidence type="ECO:0000259" key="1">
    <source>
        <dbReference type="PROSITE" id="PS50943"/>
    </source>
</evidence>
<dbReference type="Gene3D" id="1.10.260.40">
    <property type="entry name" value="lambda repressor-like DNA-binding domains"/>
    <property type="match status" value="1"/>
</dbReference>
<feature type="domain" description="HTH cro/C1-type" evidence="1">
    <location>
        <begin position="26"/>
        <end position="67"/>
    </location>
</feature>